<evidence type="ECO:0000256" key="1">
    <source>
        <dbReference type="SAM" id="Phobius"/>
    </source>
</evidence>
<organism evidence="2 3">
    <name type="scientific">Nonomuraea cavernae</name>
    <dbReference type="NCBI Taxonomy" id="2045107"/>
    <lineage>
        <taxon>Bacteria</taxon>
        <taxon>Bacillati</taxon>
        <taxon>Actinomycetota</taxon>
        <taxon>Actinomycetes</taxon>
        <taxon>Streptosporangiales</taxon>
        <taxon>Streptosporangiaceae</taxon>
        <taxon>Nonomuraea</taxon>
    </lineage>
</organism>
<dbReference type="AlphaFoldDB" id="A0A917YQN5"/>
<name>A0A917YQN5_9ACTN</name>
<keyword evidence="1" id="KW-0472">Membrane</keyword>
<feature type="transmembrane region" description="Helical" evidence="1">
    <location>
        <begin position="135"/>
        <end position="153"/>
    </location>
</feature>
<feature type="transmembrane region" description="Helical" evidence="1">
    <location>
        <begin position="105"/>
        <end position="123"/>
    </location>
</feature>
<keyword evidence="1" id="KW-0812">Transmembrane</keyword>
<protein>
    <submittedName>
        <fullName evidence="2">Uncharacterized protein</fullName>
    </submittedName>
</protein>
<proteinExistence type="predicted"/>
<evidence type="ECO:0000313" key="3">
    <source>
        <dbReference type="Proteomes" id="UP000646523"/>
    </source>
</evidence>
<reference evidence="2" key="2">
    <citation type="submission" date="2020-09" db="EMBL/GenBank/DDBJ databases">
        <authorList>
            <person name="Sun Q."/>
            <person name="Zhou Y."/>
        </authorList>
    </citation>
    <scope>NUCLEOTIDE SEQUENCE</scope>
    <source>
        <strain evidence="2">CGMCC 4.7368</strain>
    </source>
</reference>
<accession>A0A917YQN5</accession>
<sequence>MTSARAHTAWGELLAAIRTHSSSPKGAIEKSVRDVLFYRFARSLDLDHGLDLNSEQWVRFMAVAVPAALRGDAFDDIKPLAFETQVAKDLAVAPSTDLTHAQNVLRVRFQVFVVVFFALYGLISANENQADKLTLYTGGGAVPIAWYCATLVAKEYDKRYGPDRDAD</sequence>
<gene>
    <name evidence="2" type="ORF">GCM10012289_09870</name>
</gene>
<dbReference type="RefSeq" id="WP_189122759.1">
    <property type="nucleotide sequence ID" value="NZ_BMNH01000002.1"/>
</dbReference>
<comment type="caution">
    <text evidence="2">The sequence shown here is derived from an EMBL/GenBank/DDBJ whole genome shotgun (WGS) entry which is preliminary data.</text>
</comment>
<keyword evidence="3" id="KW-1185">Reference proteome</keyword>
<reference evidence="2" key="1">
    <citation type="journal article" date="2014" name="Int. J. Syst. Evol. Microbiol.">
        <title>Complete genome sequence of Corynebacterium casei LMG S-19264T (=DSM 44701T), isolated from a smear-ripened cheese.</title>
        <authorList>
            <consortium name="US DOE Joint Genome Institute (JGI-PGF)"/>
            <person name="Walter F."/>
            <person name="Albersmeier A."/>
            <person name="Kalinowski J."/>
            <person name="Ruckert C."/>
        </authorList>
    </citation>
    <scope>NUCLEOTIDE SEQUENCE</scope>
    <source>
        <strain evidence="2">CGMCC 4.7368</strain>
    </source>
</reference>
<dbReference type="Proteomes" id="UP000646523">
    <property type="component" value="Unassembled WGS sequence"/>
</dbReference>
<evidence type="ECO:0000313" key="2">
    <source>
        <dbReference type="EMBL" id="GGO63264.1"/>
    </source>
</evidence>
<dbReference type="EMBL" id="BMNH01000002">
    <property type="protein sequence ID" value="GGO63264.1"/>
    <property type="molecule type" value="Genomic_DNA"/>
</dbReference>
<keyword evidence="1" id="KW-1133">Transmembrane helix</keyword>